<evidence type="ECO:0000256" key="4">
    <source>
        <dbReference type="ARBA" id="ARBA00022807"/>
    </source>
</evidence>
<keyword evidence="2 5" id="KW-0645">Protease</keyword>
<dbReference type="PANTHER" id="PTHR39178:SF1">
    <property type="entry name" value="RIBOSOMAL-PROCESSING CYSTEINE PROTEASE PRP"/>
    <property type="match status" value="1"/>
</dbReference>
<keyword evidence="3" id="KW-0378">Hydrolase</keyword>
<name>A0A8S5TQT7_9CAUD</name>
<proteinExistence type="predicted"/>
<sequence length="112" mass="12602">MTKAKITYDGDRIDFACVGHAGYAEPGKDIVCASISTVCYMLARQADRMYARQQLMERPAVTIRDGEFFVTIRPRERSFDVAVQLMGIVADTLEMIAEQYPENFLLSEEVVG</sequence>
<evidence type="ECO:0000256" key="1">
    <source>
        <dbReference type="ARBA" id="ARBA00022517"/>
    </source>
</evidence>
<evidence type="ECO:0000313" key="5">
    <source>
        <dbReference type="EMBL" id="DAF84572.1"/>
    </source>
</evidence>
<dbReference type="PANTHER" id="PTHR39178">
    <property type="entry name" value="HYPOTHETICAL RIBOSOME-ASSOCIATED PROTEIN"/>
    <property type="match status" value="1"/>
</dbReference>
<dbReference type="GO" id="GO:0006508">
    <property type="term" value="P:proteolysis"/>
    <property type="evidence" value="ECO:0007669"/>
    <property type="project" value="UniProtKB-KW"/>
</dbReference>
<dbReference type="Gene3D" id="3.30.70.1490">
    <property type="entry name" value="Cysteine protease Prp"/>
    <property type="match status" value="1"/>
</dbReference>
<dbReference type="SUPFAM" id="SSF118010">
    <property type="entry name" value="TM1457-like"/>
    <property type="match status" value="1"/>
</dbReference>
<dbReference type="GO" id="GO:0042254">
    <property type="term" value="P:ribosome biogenesis"/>
    <property type="evidence" value="ECO:0007669"/>
    <property type="project" value="UniProtKB-KW"/>
</dbReference>
<keyword evidence="4" id="KW-0788">Thiol protease</keyword>
<protein>
    <submittedName>
        <fullName evidence="5">Cysteine protease</fullName>
    </submittedName>
</protein>
<keyword evidence="1" id="KW-0690">Ribosome biogenesis</keyword>
<organism evidence="5">
    <name type="scientific">Myoviridae sp. ctY1522</name>
    <dbReference type="NCBI Taxonomy" id="2825124"/>
    <lineage>
        <taxon>Viruses</taxon>
        <taxon>Duplodnaviria</taxon>
        <taxon>Heunggongvirae</taxon>
        <taxon>Uroviricota</taxon>
        <taxon>Caudoviricetes</taxon>
    </lineage>
</organism>
<reference evidence="5" key="1">
    <citation type="journal article" date="2021" name="Proc. Natl. Acad. Sci. U.S.A.">
        <title>A Catalog of Tens of Thousands of Viruses from Human Metagenomes Reveals Hidden Associations with Chronic Diseases.</title>
        <authorList>
            <person name="Tisza M.J."/>
            <person name="Buck C.B."/>
        </authorList>
    </citation>
    <scope>NUCLEOTIDE SEQUENCE</scope>
    <source>
        <strain evidence="5">CtY1522</strain>
    </source>
</reference>
<dbReference type="InterPro" id="IPR036764">
    <property type="entry name" value="Peptidase_Prp_sf"/>
</dbReference>
<accession>A0A8S5TQT7</accession>
<dbReference type="InterPro" id="IPR007422">
    <property type="entry name" value="Peptidase_Prp"/>
</dbReference>
<evidence type="ECO:0000256" key="3">
    <source>
        <dbReference type="ARBA" id="ARBA00022801"/>
    </source>
</evidence>
<dbReference type="EMBL" id="BK015906">
    <property type="protein sequence ID" value="DAF84572.1"/>
    <property type="molecule type" value="Genomic_DNA"/>
</dbReference>
<dbReference type="CDD" id="cd16332">
    <property type="entry name" value="Prp-like"/>
    <property type="match status" value="1"/>
</dbReference>
<evidence type="ECO:0000256" key="2">
    <source>
        <dbReference type="ARBA" id="ARBA00022670"/>
    </source>
</evidence>
<dbReference type="Pfam" id="PF04327">
    <property type="entry name" value="Peptidase_Prp"/>
    <property type="match status" value="1"/>
</dbReference>
<dbReference type="GO" id="GO:0008234">
    <property type="term" value="F:cysteine-type peptidase activity"/>
    <property type="evidence" value="ECO:0007669"/>
    <property type="project" value="UniProtKB-KW"/>
</dbReference>